<protein>
    <submittedName>
        <fullName evidence="7">Inner membrane protein YrbG</fullName>
    </submittedName>
</protein>
<reference evidence="7 8" key="1">
    <citation type="submission" date="2016-02" db="EMBL/GenBank/DDBJ databases">
        <title>Genome sequence of Clostridium tepidiprofundi DSM 19306.</title>
        <authorList>
            <person name="Poehlein A."/>
            <person name="Daniel R."/>
        </authorList>
    </citation>
    <scope>NUCLEOTIDE SEQUENCE [LARGE SCALE GENOMIC DNA]</scope>
    <source>
        <strain evidence="7 8">DSM 19306</strain>
    </source>
</reference>
<feature type="transmembrane region" description="Helical" evidence="5">
    <location>
        <begin position="319"/>
        <end position="337"/>
    </location>
</feature>
<dbReference type="AlphaFoldDB" id="A0A151B3T2"/>
<dbReference type="RefSeq" id="WP_066824843.1">
    <property type="nucleotide sequence ID" value="NZ_LTBA01000014.1"/>
</dbReference>
<keyword evidence="3 5" id="KW-1133">Transmembrane helix</keyword>
<dbReference type="GO" id="GO:0008273">
    <property type="term" value="F:calcium, potassium:sodium antiporter activity"/>
    <property type="evidence" value="ECO:0007669"/>
    <property type="project" value="TreeGrafter"/>
</dbReference>
<keyword evidence="2 5" id="KW-0812">Transmembrane</keyword>
<evidence type="ECO:0000313" key="7">
    <source>
        <dbReference type="EMBL" id="KYH34575.1"/>
    </source>
</evidence>
<evidence type="ECO:0000256" key="5">
    <source>
        <dbReference type="SAM" id="Phobius"/>
    </source>
</evidence>
<feature type="domain" description="Sodium/calcium exchanger membrane region" evidence="6">
    <location>
        <begin position="8"/>
        <end position="146"/>
    </location>
</feature>
<feature type="transmembrane region" description="Helical" evidence="5">
    <location>
        <begin position="290"/>
        <end position="312"/>
    </location>
</feature>
<organism evidence="7 8">
    <name type="scientific">Clostridium tepidiprofundi DSM 19306</name>
    <dbReference type="NCBI Taxonomy" id="1121338"/>
    <lineage>
        <taxon>Bacteria</taxon>
        <taxon>Bacillati</taxon>
        <taxon>Bacillota</taxon>
        <taxon>Clostridia</taxon>
        <taxon>Eubacteriales</taxon>
        <taxon>Clostridiaceae</taxon>
        <taxon>Clostridium</taxon>
    </lineage>
</organism>
<evidence type="ECO:0000256" key="2">
    <source>
        <dbReference type="ARBA" id="ARBA00022692"/>
    </source>
</evidence>
<dbReference type="PANTHER" id="PTHR10846">
    <property type="entry name" value="SODIUM/POTASSIUM/CALCIUM EXCHANGER"/>
    <property type="match status" value="1"/>
</dbReference>
<gene>
    <name evidence="7" type="primary">yrbG</name>
    <name evidence="7" type="ORF">CLTEP_15030</name>
</gene>
<feature type="transmembrane region" description="Helical" evidence="5">
    <location>
        <begin position="41"/>
        <end position="64"/>
    </location>
</feature>
<keyword evidence="8" id="KW-1185">Reference proteome</keyword>
<dbReference type="Proteomes" id="UP000075531">
    <property type="component" value="Unassembled WGS sequence"/>
</dbReference>
<dbReference type="EMBL" id="LTBA01000014">
    <property type="protein sequence ID" value="KYH34575.1"/>
    <property type="molecule type" value="Genomic_DNA"/>
</dbReference>
<proteinExistence type="predicted"/>
<dbReference type="STRING" id="1121338.CLTEP_15030"/>
<feature type="transmembrane region" description="Helical" evidence="5">
    <location>
        <begin position="247"/>
        <end position="270"/>
    </location>
</feature>
<comment type="caution">
    <text evidence="7">The sequence shown here is derived from an EMBL/GenBank/DDBJ whole genome shotgun (WGS) entry which is preliminary data.</text>
</comment>
<feature type="transmembrane region" description="Helical" evidence="5">
    <location>
        <begin position="127"/>
        <end position="147"/>
    </location>
</feature>
<evidence type="ECO:0000313" key="8">
    <source>
        <dbReference type="Proteomes" id="UP000075531"/>
    </source>
</evidence>
<dbReference type="InterPro" id="IPR004837">
    <property type="entry name" value="NaCa_Exmemb"/>
</dbReference>
<dbReference type="InterPro" id="IPR044880">
    <property type="entry name" value="NCX_ion-bd_dom_sf"/>
</dbReference>
<feature type="domain" description="Sodium/calcium exchanger membrane region" evidence="6">
    <location>
        <begin position="181"/>
        <end position="333"/>
    </location>
</feature>
<evidence type="ECO:0000256" key="3">
    <source>
        <dbReference type="ARBA" id="ARBA00022989"/>
    </source>
</evidence>
<evidence type="ECO:0000256" key="4">
    <source>
        <dbReference type="ARBA" id="ARBA00023136"/>
    </source>
</evidence>
<evidence type="ECO:0000259" key="6">
    <source>
        <dbReference type="Pfam" id="PF01699"/>
    </source>
</evidence>
<comment type="subcellular location">
    <subcellularLocation>
        <location evidence="1">Membrane</location>
        <topology evidence="1">Multi-pass membrane protein</topology>
    </subcellularLocation>
</comment>
<evidence type="ECO:0000256" key="1">
    <source>
        <dbReference type="ARBA" id="ARBA00004141"/>
    </source>
</evidence>
<dbReference type="GO" id="GO:0006874">
    <property type="term" value="P:intracellular calcium ion homeostasis"/>
    <property type="evidence" value="ECO:0007669"/>
    <property type="project" value="TreeGrafter"/>
</dbReference>
<name>A0A151B3T2_9CLOT</name>
<feature type="transmembrane region" description="Helical" evidence="5">
    <location>
        <begin position="70"/>
        <end position="93"/>
    </location>
</feature>
<dbReference type="Pfam" id="PF01699">
    <property type="entry name" value="Na_Ca_ex"/>
    <property type="match status" value="2"/>
</dbReference>
<dbReference type="OrthoDB" id="9794225at2"/>
<accession>A0A151B3T2</accession>
<feature type="transmembrane region" description="Helical" evidence="5">
    <location>
        <begin position="173"/>
        <end position="192"/>
    </location>
</feature>
<dbReference type="GO" id="GO:0005886">
    <property type="term" value="C:plasma membrane"/>
    <property type="evidence" value="ECO:0007669"/>
    <property type="project" value="TreeGrafter"/>
</dbReference>
<dbReference type="PANTHER" id="PTHR10846:SF8">
    <property type="entry name" value="INNER MEMBRANE PROTEIN YRBG"/>
    <property type="match status" value="1"/>
</dbReference>
<dbReference type="NCBIfam" id="TIGR00367">
    <property type="entry name" value="calcium/sodium antiporter"/>
    <property type="match status" value="1"/>
</dbReference>
<keyword evidence="4 5" id="KW-0472">Membrane</keyword>
<sequence length="338" mass="36179">MEILVPSVLFLLGLVIIIKGGDFFVDAAVWIAKVTGVPNILIGATIVSLATTLPEVFVSTIATINGSPEMAIGNAVGSTICNIGLILAISVIFMSGNIDKKSFRSKGLLMLGSTLLLFFFSRDNVLSAYEGGVLLLLLVFYIVLNIYEAKVSRNTFREVATTVQAKEKLDIKVTIINISKFVVGSIFIIVGAKLLVNNGQILARLLNVPEQIISLTLIALGTSLPELVTAINAIIKKEHGISIGNIIGANILNITMILGNCSIISPNGLIIKTRDINIFGNVFKNIPQTLYIDIPVTLVLMILIVVPGAVFGKIKKANGVLLLGIYIAYIAFLALITF</sequence>
<feature type="transmembrane region" description="Helical" evidence="5">
    <location>
        <begin position="6"/>
        <end position="29"/>
    </location>
</feature>
<dbReference type="PATRIC" id="fig|1121338.3.peg.1547"/>
<dbReference type="Gene3D" id="1.20.1420.30">
    <property type="entry name" value="NCX, central ion-binding region"/>
    <property type="match status" value="1"/>
</dbReference>
<dbReference type="GO" id="GO:0005262">
    <property type="term" value="F:calcium channel activity"/>
    <property type="evidence" value="ECO:0007669"/>
    <property type="project" value="TreeGrafter"/>
</dbReference>
<dbReference type="InterPro" id="IPR004481">
    <property type="entry name" value="K/Na/Ca-exchanger"/>
</dbReference>
<feature type="transmembrane region" description="Helical" evidence="5">
    <location>
        <begin position="212"/>
        <end position="235"/>
    </location>
</feature>